<dbReference type="Proteomes" id="UP000054251">
    <property type="component" value="Unassembled WGS sequence"/>
</dbReference>
<dbReference type="PANTHER" id="PTHR21535">
    <property type="entry name" value="MAGNESIUM AND COBALT TRANSPORT PROTEIN/MITOCHONDRIAL IMPORT INNER MEMBRANE TRANSLOCASE SUBUNIT TIM8"/>
    <property type="match status" value="1"/>
</dbReference>
<dbReference type="FunFam" id="1.20.58.340:FF:000008">
    <property type="entry name" value="CorA family metal ion transporter"/>
    <property type="match status" value="1"/>
</dbReference>
<feature type="region of interest" description="Disordered" evidence="6">
    <location>
        <begin position="1"/>
        <end position="110"/>
    </location>
</feature>
<dbReference type="Gene3D" id="1.20.58.340">
    <property type="entry name" value="Magnesium transport protein CorA, transmembrane region"/>
    <property type="match status" value="3"/>
</dbReference>
<keyword evidence="9" id="KW-1185">Reference proteome</keyword>
<name>A0A0V1PWB2_9ASCO</name>
<comment type="caution">
    <text evidence="8">The sequence shown here is derived from an EMBL/GenBank/DDBJ whole genome shotgun (WGS) entry which is preliminary data.</text>
</comment>
<feature type="compositionally biased region" description="Polar residues" evidence="6">
    <location>
        <begin position="90"/>
        <end position="99"/>
    </location>
</feature>
<dbReference type="SUPFAM" id="SSF144083">
    <property type="entry name" value="Magnesium transport protein CorA, transmembrane region"/>
    <property type="match status" value="1"/>
</dbReference>
<evidence type="ECO:0000313" key="9">
    <source>
        <dbReference type="Proteomes" id="UP000054251"/>
    </source>
</evidence>
<dbReference type="OrthoDB" id="29879at2759"/>
<evidence type="ECO:0000256" key="3">
    <source>
        <dbReference type="ARBA" id="ARBA00022692"/>
    </source>
</evidence>
<dbReference type="Gene3D" id="3.30.460.20">
    <property type="entry name" value="CorA soluble domain-like"/>
    <property type="match status" value="1"/>
</dbReference>
<comment type="similarity">
    <text evidence="2">Belongs to the CorA metal ion transporter (MIT) (TC 1.A.35) family.</text>
</comment>
<keyword evidence="4 7" id="KW-1133">Transmembrane helix</keyword>
<dbReference type="GO" id="GO:0010961">
    <property type="term" value="P:intracellular magnesium ion homeostasis"/>
    <property type="evidence" value="ECO:0007669"/>
    <property type="project" value="TreeGrafter"/>
</dbReference>
<evidence type="ECO:0000256" key="6">
    <source>
        <dbReference type="SAM" id="MobiDB-lite"/>
    </source>
</evidence>
<gene>
    <name evidence="8" type="ORF">AC631_03986</name>
</gene>
<feature type="region of interest" description="Disordered" evidence="6">
    <location>
        <begin position="444"/>
        <end position="507"/>
    </location>
</feature>
<feature type="transmembrane region" description="Helical" evidence="7">
    <location>
        <begin position="929"/>
        <end position="952"/>
    </location>
</feature>
<dbReference type="CDD" id="cd12829">
    <property type="entry name" value="Alr1p-like"/>
    <property type="match status" value="1"/>
</dbReference>
<dbReference type="GeneID" id="26840995"/>
<dbReference type="GO" id="GO:0000329">
    <property type="term" value="C:fungal-type vacuole membrane"/>
    <property type="evidence" value="ECO:0007669"/>
    <property type="project" value="TreeGrafter"/>
</dbReference>
<feature type="region of interest" description="Disordered" evidence="6">
    <location>
        <begin position="406"/>
        <end position="431"/>
    </location>
</feature>
<dbReference type="InterPro" id="IPR044089">
    <property type="entry name" value="Alr1-like"/>
</dbReference>
<dbReference type="GO" id="GO:0015095">
    <property type="term" value="F:magnesium ion transmembrane transporter activity"/>
    <property type="evidence" value="ECO:0007669"/>
    <property type="project" value="InterPro"/>
</dbReference>
<keyword evidence="3 7" id="KW-0812">Transmembrane</keyword>
<feature type="transmembrane region" description="Helical" evidence="7">
    <location>
        <begin position="964"/>
        <end position="985"/>
    </location>
</feature>
<evidence type="ECO:0000313" key="8">
    <source>
        <dbReference type="EMBL" id="KSA00239.1"/>
    </source>
</evidence>
<organism evidence="8 9">
    <name type="scientific">Debaryomyces fabryi</name>
    <dbReference type="NCBI Taxonomy" id="58627"/>
    <lineage>
        <taxon>Eukaryota</taxon>
        <taxon>Fungi</taxon>
        <taxon>Dikarya</taxon>
        <taxon>Ascomycota</taxon>
        <taxon>Saccharomycotina</taxon>
        <taxon>Pichiomycetes</taxon>
        <taxon>Debaryomycetaceae</taxon>
        <taxon>Debaryomyces</taxon>
    </lineage>
</organism>
<feature type="compositionally biased region" description="Polar residues" evidence="6">
    <location>
        <begin position="14"/>
        <end position="35"/>
    </location>
</feature>
<proteinExistence type="inferred from homology"/>
<feature type="region of interest" description="Disordered" evidence="6">
    <location>
        <begin position="264"/>
        <end position="301"/>
    </location>
</feature>
<evidence type="ECO:0000256" key="4">
    <source>
        <dbReference type="ARBA" id="ARBA00022989"/>
    </source>
</evidence>
<dbReference type="InterPro" id="IPR045863">
    <property type="entry name" value="CorA_TM1_TM2"/>
</dbReference>
<feature type="compositionally biased region" description="Low complexity" evidence="6">
    <location>
        <begin position="807"/>
        <end position="817"/>
    </location>
</feature>
<dbReference type="SUPFAM" id="SSF143865">
    <property type="entry name" value="CorA soluble domain-like"/>
    <property type="match status" value="1"/>
</dbReference>
<keyword evidence="5 7" id="KW-0472">Membrane</keyword>
<evidence type="ECO:0000256" key="7">
    <source>
        <dbReference type="SAM" id="Phobius"/>
    </source>
</evidence>
<dbReference type="RefSeq" id="XP_015466341.1">
    <property type="nucleotide sequence ID" value="XM_015612815.1"/>
</dbReference>
<feature type="compositionally biased region" description="Polar residues" evidence="6">
    <location>
        <begin position="487"/>
        <end position="497"/>
    </location>
</feature>
<evidence type="ECO:0000256" key="1">
    <source>
        <dbReference type="ARBA" id="ARBA00004141"/>
    </source>
</evidence>
<protein>
    <recommendedName>
        <fullName evidence="10">Manganese resistance protein MNR2</fullName>
    </recommendedName>
</protein>
<feature type="region of interest" description="Disordered" evidence="6">
    <location>
        <begin position="337"/>
        <end position="359"/>
    </location>
</feature>
<feature type="compositionally biased region" description="Low complexity" evidence="6">
    <location>
        <begin position="184"/>
        <end position="199"/>
    </location>
</feature>
<dbReference type="AlphaFoldDB" id="A0A0V1PWB2"/>
<feature type="compositionally biased region" description="Polar residues" evidence="6">
    <location>
        <begin position="759"/>
        <end position="769"/>
    </location>
</feature>
<evidence type="ECO:0000256" key="2">
    <source>
        <dbReference type="ARBA" id="ARBA00009765"/>
    </source>
</evidence>
<feature type="compositionally biased region" description="Acidic residues" evidence="6">
    <location>
        <begin position="737"/>
        <end position="753"/>
    </location>
</feature>
<feature type="compositionally biased region" description="Low complexity" evidence="6">
    <location>
        <begin position="444"/>
        <end position="469"/>
    </location>
</feature>
<feature type="compositionally biased region" description="Acidic residues" evidence="6">
    <location>
        <begin position="417"/>
        <end position="431"/>
    </location>
</feature>
<evidence type="ECO:0000256" key="5">
    <source>
        <dbReference type="ARBA" id="ARBA00023136"/>
    </source>
</evidence>
<dbReference type="EMBL" id="LMYN01000096">
    <property type="protein sequence ID" value="KSA00239.1"/>
    <property type="molecule type" value="Genomic_DNA"/>
</dbReference>
<dbReference type="InterPro" id="IPR002523">
    <property type="entry name" value="MgTranspt_CorA/ZnTranspt_ZntB"/>
</dbReference>
<dbReference type="Pfam" id="PF01544">
    <property type="entry name" value="CorA"/>
    <property type="match status" value="1"/>
</dbReference>
<sequence length="991" mass="111850">MGKNKNKNRKGGKYSSSPLKDNQDVESTTSSNANNDESENKDNTIKSGSYIDHRMYDNLAHIHSSPARSRRRGVQSSSGQGNLASRRHTTTSAEYNNRNPAFKKQPSLPLTNRNLQNLLVQNDTSPGTGYSPTDTRSYGSIALDMDQYAKEQRQMSHGWNDPFNEESDSRSDNGSMNSLEFGGSNPSSEHSSDSTSLDDVCFPDYYDRADGTGDREDNYEWPDLKVLEEFVREELNEYADDFEKNEDEVGDYFKANPEMEDEQNVNFQQPLAVSVNSKVGDKKKKSKKKSSPEDSAENTPLLENAQINEIESMSLVNESFRIRPTPIQPWEKSKDRIPTILNNPKDPARNTKQQTSFKSAKADGKLCRFTYFREDLDKTIHSPTISGLLADSISKKVTEDTVPLAKKWGGNTKEGNDEYQDQDEEDSDDESTTLRELFLPSFYSQKTSSSSSNASLHGSHHTPTSTGTPVPLTALNEANIGEMNRLGGSNSKGNTLEPSPAPGTTVGSELPLDCDPFWLDVLDPTEEEMKVLSKTFGIHPLTTEDIFLGETREKVELFKSYYFICFTSFDIVYERRRQRAKEQEKKLNKLQEMYDSNNDGNSIFGTPERKSKIWKFFRKLVKGNESKPSSNLHNTKESSSNKSKAKKIREGELLPLNMYMIIFKHAVITFHFSPTPHPINVRRRARLLKDYLTVSSDWICYAIIDDITDSFAPMIESIEEEVNLIEDAILKMHSGDSDSEDDSDHDSSDDESENDRRASNTPRNTSANNVFYKRKRSKSTVDNGGFDSRYKTYAPLSTKSESKKSSKSSSSKSTSSKILGWKRKGDMLRRIGECRKRVMSVLRLLGSKADVIKGFSKRFSEKLEADNFRNALSSPKLEIGMYLGDIQDHIVTMVQSLNHYEKLLARFHSNYLAQINIDMTQVNNDTNDVLGKITVLGTIVLPINVVTGLWGMNCIVPGQDYEGLAWFWSIIAGMILFSIFAYNYAKRVYGI</sequence>
<feature type="region of interest" description="Disordered" evidence="6">
    <location>
        <begin position="625"/>
        <end position="646"/>
    </location>
</feature>
<comment type="subcellular location">
    <subcellularLocation>
        <location evidence="1">Membrane</location>
        <topology evidence="1">Multi-pass membrane protein</topology>
    </subcellularLocation>
</comment>
<accession>A0A0V1PWB2</accession>
<feature type="region of interest" description="Disordered" evidence="6">
    <location>
        <begin position="150"/>
        <end position="200"/>
    </location>
</feature>
<dbReference type="PANTHER" id="PTHR21535:SF51">
    <property type="entry name" value="MANGANESE RESISTANCE PROTEIN MNR2"/>
    <property type="match status" value="1"/>
</dbReference>
<evidence type="ECO:0008006" key="10">
    <source>
        <dbReference type="Google" id="ProtNLM"/>
    </source>
</evidence>
<dbReference type="InterPro" id="IPR045861">
    <property type="entry name" value="CorA_cytoplasmic_dom"/>
</dbReference>
<reference evidence="8 9" key="1">
    <citation type="submission" date="2015-11" db="EMBL/GenBank/DDBJ databases">
        <title>The genome of Debaryomyces fabryi.</title>
        <authorList>
            <person name="Tafer H."/>
            <person name="Lopandic K."/>
        </authorList>
    </citation>
    <scope>NUCLEOTIDE SEQUENCE [LARGE SCALE GENOMIC DNA]</scope>
    <source>
        <strain evidence="8 9">CBS 789</strain>
    </source>
</reference>
<feature type="compositionally biased region" description="Basic residues" evidence="6">
    <location>
        <begin position="1"/>
        <end position="12"/>
    </location>
</feature>
<feature type="region of interest" description="Disordered" evidence="6">
    <location>
        <begin position="734"/>
        <end position="817"/>
    </location>
</feature>